<dbReference type="EMBL" id="CDOG01000034">
    <property type="protein sequence ID" value="CEN39788.1"/>
    <property type="molecule type" value="Genomic_DNA"/>
</dbReference>
<dbReference type="InterPro" id="IPR029028">
    <property type="entry name" value="Alpha/beta_knot_MTases"/>
</dbReference>
<keyword evidence="2 4" id="KW-0808">Transferase</keyword>
<dbReference type="AlphaFoldDB" id="A0A0B7HHS3"/>
<dbReference type="Pfam" id="PF00588">
    <property type="entry name" value="SpoU_methylase"/>
    <property type="match status" value="1"/>
</dbReference>
<dbReference type="GO" id="GO:0003723">
    <property type="term" value="F:RNA binding"/>
    <property type="evidence" value="ECO:0007669"/>
    <property type="project" value="InterPro"/>
</dbReference>
<accession>A0A0B7HHS3</accession>
<sequence length="176" mass="19653">MRKLANSELQRLEIEEFKKATKTPLIVILDNIRSLNNIGSVFRTCDAFLIEKIFLCGITATPPNKEIHKTALGATESVDWEYVESTISVVERLKSEGIRVISVEQTEKSVMLNNFQPNSATKYAVIFGNEVKGVEQEVVSASDGVIEIPQYGTKHSLNISVSAGIVIWDLWKKLNQ</sequence>
<dbReference type="Gene3D" id="3.40.1280.10">
    <property type="match status" value="1"/>
</dbReference>
<dbReference type="PANTHER" id="PTHR46429:SF1">
    <property type="entry name" value="23S RRNA (GUANOSINE-2'-O-)-METHYLTRANSFERASE RLMB"/>
    <property type="match status" value="1"/>
</dbReference>
<protein>
    <submittedName>
        <fullName evidence="4">RNA methyltransferase, TrmH family</fullName>
    </submittedName>
</protein>
<reference evidence="4 5" key="1">
    <citation type="submission" date="2015-01" db="EMBL/GenBank/DDBJ databases">
        <authorList>
            <person name="MANFREDI Pablo"/>
        </authorList>
    </citation>
    <scope>NUCLEOTIDE SEQUENCE [LARGE SCALE GENOMIC DNA]</scope>
    <source>
        <strain evidence="4 5">Ccy74</strain>
    </source>
</reference>
<dbReference type="GO" id="GO:0032259">
    <property type="term" value="P:methylation"/>
    <property type="evidence" value="ECO:0007669"/>
    <property type="project" value="UniProtKB-KW"/>
</dbReference>
<keyword evidence="1 4" id="KW-0489">Methyltransferase</keyword>
<name>A0A0B7HHS3_9FLAO</name>
<dbReference type="InterPro" id="IPR029026">
    <property type="entry name" value="tRNA_m1G_MTases_N"/>
</dbReference>
<gene>
    <name evidence="4" type="ORF">CCYN74_40067</name>
</gene>
<evidence type="ECO:0000256" key="1">
    <source>
        <dbReference type="ARBA" id="ARBA00022603"/>
    </source>
</evidence>
<dbReference type="InterPro" id="IPR004441">
    <property type="entry name" value="rRNA_MeTrfase_TrmH"/>
</dbReference>
<dbReference type="SUPFAM" id="SSF75217">
    <property type="entry name" value="alpha/beta knot"/>
    <property type="match status" value="1"/>
</dbReference>
<dbReference type="InterPro" id="IPR001537">
    <property type="entry name" value="SpoU_MeTrfase"/>
</dbReference>
<dbReference type="CDD" id="cd18097">
    <property type="entry name" value="SpoU-like"/>
    <property type="match status" value="1"/>
</dbReference>
<dbReference type="OrthoDB" id="9795352at2"/>
<dbReference type="GO" id="GO:0006396">
    <property type="term" value="P:RNA processing"/>
    <property type="evidence" value="ECO:0007669"/>
    <property type="project" value="InterPro"/>
</dbReference>
<evidence type="ECO:0000313" key="4">
    <source>
        <dbReference type="EMBL" id="CEN39788.1"/>
    </source>
</evidence>
<evidence type="ECO:0000313" key="5">
    <source>
        <dbReference type="Proteomes" id="UP000038083"/>
    </source>
</evidence>
<dbReference type="Proteomes" id="UP000038083">
    <property type="component" value="Unassembled WGS sequence"/>
</dbReference>
<feature type="domain" description="tRNA/rRNA methyltransferase SpoU type" evidence="3">
    <location>
        <begin position="25"/>
        <end position="167"/>
    </location>
</feature>
<proteinExistence type="predicted"/>
<organism evidence="4 5">
    <name type="scientific">Capnocytophaga cynodegmi</name>
    <dbReference type="NCBI Taxonomy" id="28189"/>
    <lineage>
        <taxon>Bacteria</taxon>
        <taxon>Pseudomonadati</taxon>
        <taxon>Bacteroidota</taxon>
        <taxon>Flavobacteriia</taxon>
        <taxon>Flavobacteriales</taxon>
        <taxon>Flavobacteriaceae</taxon>
        <taxon>Capnocytophaga</taxon>
    </lineage>
</organism>
<dbReference type="GO" id="GO:0008173">
    <property type="term" value="F:RNA methyltransferase activity"/>
    <property type="evidence" value="ECO:0007669"/>
    <property type="project" value="InterPro"/>
</dbReference>
<dbReference type="RefSeq" id="WP_018279089.1">
    <property type="nucleotide sequence ID" value="NZ_CDOF01000024.1"/>
</dbReference>
<dbReference type="GO" id="GO:0005829">
    <property type="term" value="C:cytosol"/>
    <property type="evidence" value="ECO:0007669"/>
    <property type="project" value="TreeGrafter"/>
</dbReference>
<evidence type="ECO:0000256" key="2">
    <source>
        <dbReference type="ARBA" id="ARBA00022679"/>
    </source>
</evidence>
<evidence type="ECO:0000259" key="3">
    <source>
        <dbReference type="Pfam" id="PF00588"/>
    </source>
</evidence>
<dbReference type="PANTHER" id="PTHR46429">
    <property type="entry name" value="23S RRNA (GUANOSINE-2'-O-)-METHYLTRANSFERASE RLMB"/>
    <property type="match status" value="1"/>
</dbReference>